<dbReference type="Proteomes" id="UP000465220">
    <property type="component" value="Unassembled WGS sequence"/>
</dbReference>
<sequence length="505" mass="57657">MFSAAKLSGHLEPPFCMVCGLREGKDKWLKAIYCTPTGVKVTNPRQDPWCRSLWSGIQNGTDVYLFHEQPCWDHLLEHFGPDKLHLASLFAALERLPLPRDYTFPSYASLPGRIGLWNWLGTEDDKHEFPILPGRFPLPSLEELMRFAKSPPKPSSIIAQRPVSHPIDGFGQLSFDILVIISSMLPTKEALDLRRVTRAAIPLFASSQFWRTRFAVDGERGFLLPIVRRFSPPEGDHGIDWRLLYHCTARLNCSDWFEIEIRAWETLRWLRDTASAIRRGRPRPPDFRGSPALQHYHNITRRNTFIESVEITSSLCKIAISALQEAGEVNITGIEFIFDDGRPSAMLGYATPGARQMTRKTYALQQHRGPFDAHRVWPYPGVRVTMDVVSLRGFVYLKDANGIHGVAIYHGEGEFDEIDDTLHVGLDAHDHNEEEPVAYFVSLDKVEKVIAVVDNRKMIDLGISGATTKRSEYVEDEWDDLVHQYKQENAFLLKSMSYLWENDLV</sequence>
<keyword evidence="2" id="KW-1185">Reference proteome</keyword>
<evidence type="ECO:0000313" key="1">
    <source>
        <dbReference type="EMBL" id="GFF79621.1"/>
    </source>
</evidence>
<dbReference type="EMBL" id="BLKI01000029">
    <property type="protein sequence ID" value="GFF79621.1"/>
    <property type="molecule type" value="Genomic_DNA"/>
</dbReference>
<dbReference type="SUPFAM" id="SSF81383">
    <property type="entry name" value="F-box domain"/>
    <property type="match status" value="1"/>
</dbReference>
<gene>
    <name evidence="1" type="ORF">IFM60648_05518</name>
</gene>
<reference evidence="1 2" key="1">
    <citation type="submission" date="2020-01" db="EMBL/GenBank/DDBJ databases">
        <title>Draft genome sequence of Aspergillus lentulus IFM 60648.</title>
        <authorList>
            <person name="Takahashi H."/>
            <person name="Yaguchi T."/>
        </authorList>
    </citation>
    <scope>NUCLEOTIDE SEQUENCE [LARGE SCALE GENOMIC DNA]</scope>
    <source>
        <strain evidence="1 2">IFM 60648</strain>
    </source>
</reference>
<evidence type="ECO:0008006" key="3">
    <source>
        <dbReference type="Google" id="ProtNLM"/>
    </source>
</evidence>
<comment type="caution">
    <text evidence="1">The sequence shown here is derived from an EMBL/GenBank/DDBJ whole genome shotgun (WGS) entry which is preliminary data.</text>
</comment>
<accession>A0ABQ1ADM4</accession>
<evidence type="ECO:0000313" key="2">
    <source>
        <dbReference type="Proteomes" id="UP000465220"/>
    </source>
</evidence>
<name>A0ABQ1ADM4_ASPLE</name>
<proteinExistence type="predicted"/>
<organism evidence="1 2">
    <name type="scientific">Aspergillus lentulus</name>
    <dbReference type="NCBI Taxonomy" id="293939"/>
    <lineage>
        <taxon>Eukaryota</taxon>
        <taxon>Fungi</taxon>
        <taxon>Dikarya</taxon>
        <taxon>Ascomycota</taxon>
        <taxon>Pezizomycotina</taxon>
        <taxon>Eurotiomycetes</taxon>
        <taxon>Eurotiomycetidae</taxon>
        <taxon>Eurotiales</taxon>
        <taxon>Aspergillaceae</taxon>
        <taxon>Aspergillus</taxon>
        <taxon>Aspergillus subgen. Fumigati</taxon>
    </lineage>
</organism>
<dbReference type="InterPro" id="IPR036047">
    <property type="entry name" value="F-box-like_dom_sf"/>
</dbReference>
<protein>
    <recommendedName>
        <fullName evidence="3">F-box domain-containing protein</fullName>
    </recommendedName>
</protein>